<dbReference type="GO" id="GO:0015031">
    <property type="term" value="P:protein transport"/>
    <property type="evidence" value="ECO:0007669"/>
    <property type="project" value="UniProtKB-KW"/>
</dbReference>
<dbReference type="Pfam" id="PF10474">
    <property type="entry name" value="Syndetin_C"/>
    <property type="match status" value="1"/>
</dbReference>
<feature type="compositionally biased region" description="Low complexity" evidence="4">
    <location>
        <begin position="525"/>
        <end position="550"/>
    </location>
</feature>
<reference evidence="7 8" key="1">
    <citation type="submission" date="2023-10" db="EMBL/GenBank/DDBJ databases">
        <authorList>
            <person name="Maclean D."/>
            <person name="Macfadyen A."/>
        </authorList>
    </citation>
    <scope>NUCLEOTIDE SEQUENCE [LARGE SCALE GENOMIC DNA]</scope>
</reference>
<feature type="compositionally biased region" description="Low complexity" evidence="4">
    <location>
        <begin position="811"/>
        <end position="837"/>
    </location>
</feature>
<dbReference type="InterPro" id="IPR019514">
    <property type="entry name" value="Syndetin_C"/>
</dbReference>
<evidence type="ECO:0000259" key="5">
    <source>
        <dbReference type="Pfam" id="PF10474"/>
    </source>
</evidence>
<evidence type="ECO:0008006" key="9">
    <source>
        <dbReference type="Google" id="ProtNLM"/>
    </source>
</evidence>
<dbReference type="InterPro" id="IPR040047">
    <property type="entry name" value="VPS50"/>
</dbReference>
<proteinExistence type="predicted"/>
<dbReference type="Proteomes" id="UP001314263">
    <property type="component" value="Unassembled WGS sequence"/>
</dbReference>
<keyword evidence="1" id="KW-0813">Transport</keyword>
<feature type="compositionally biased region" description="Polar residues" evidence="4">
    <location>
        <begin position="972"/>
        <end position="985"/>
    </location>
</feature>
<evidence type="ECO:0000256" key="2">
    <source>
        <dbReference type="ARBA" id="ARBA00022927"/>
    </source>
</evidence>
<evidence type="ECO:0000313" key="8">
    <source>
        <dbReference type="Proteomes" id="UP001314263"/>
    </source>
</evidence>
<protein>
    <recommendedName>
        <fullName evidence="9">Vacuolar protein sorting-associated protein 51 homolog</fullName>
    </recommendedName>
</protein>
<dbReference type="AlphaFoldDB" id="A0AAV1INA4"/>
<dbReference type="PANTHER" id="PTHR13258:SF0">
    <property type="entry name" value="SYNDETIN"/>
    <property type="match status" value="1"/>
</dbReference>
<sequence length="1260" mass="135453">MAEEQPPDRELSRMSIREQLGSRFQSLRGLRSRERTKSQDAPAGKQKPTSSNGPAVMSPRSRKALATAKQEALDGLPAEYYQVEHDSVAGELALLPRMFTEADLDSVVEERSGVLETVSERLSQHVLSNYSKFVAGVTEVASVERDLQEAHAATRASRSELANALAEVAANMVITTKQRQKHGLERMLGVLQQLREAAHLHDALRSSQENGEFAGSFWLCAQCAKALAPLSALLVTPELTGTVSALYEETVARLESSLQTVCADFQPDPYAKVLEGYVYLGNINSLGEEVMAAFAEVMGAAALKVVRGVVLTRPTPGLEERAQSTQALQELVKWLPPDLFLTCLSRVLMVVFEILSSHLHMARWHEARIEQHTRDLDAIQAAGAKMRERLSLLGTEEAASPSKQSQLLAAPAGNGDLSNGQAAAGEVEESDEEEDGVDAGMAAVVERTLQQAVVSKSLAAGRSGTLGTSDSLEAHAPAIPRAVGEGSSQSMHLEHASLEAEASDMSGSSSVMESAGPSVQRPDAADSPAGKPAAAHSSASSSSADLRASAEQQLLDTGQALPSQPSSAAGQADRAAQPNQSPAQPGGGMTTQPEEPLAHSEGRSAAAERPPAEPEVAPPTPRRASRRKSQADARGLEREYLEGELDALGEKEQEEVLWGDALLRVEEGLSAGRRWLWDEASRKVGTLIAAPSAFQGEHFLQVLEWTQTILGAGEAFCGSESATLRDALRRQSGRFFAAFHSANLQALHSMLEREVWKQLPMLPDGLPSIRAALDAPSALAATPFDTSNFGEWVAHGNPWHLQAYEDEEDAGASLPEAASPEAAEPAAAGDEGPAEHAAPGDKTAASHANGHPQSSGAAEVPPMTTSSLRLAKWLTEYAHLMKIIRSDAGRIWSAMAELFELYFLHTFHTFGDITIAALMSTQQHRQGGLDIVPVRLRNAVLRVVGRSRHRAYYLPPKEQPPAAGIPAQGAQSLGSSPNNSASAFNRQAPGPASGAPEPSYLSNPSNMYGLMERKVAVDSLRSVARLLTEAYQPLHDVVHGRTDIPENHSLDTFFSAVKATADLRDMVLRAAARSNLPIRWLPDRLAEQNFAMGEPPSKASPWVRVLMGHLQSLRQRLDSQAGLTPADVTELWKHAMSFSAEVVLEGIAKAGSRGKCTPMGRAAMSLDLQALQRGMAELAGPGGAEAAADALRIVDTYIKAYYLPWGNELSRWALTHPEYTRDQIMMLVVCIAEANGLKRKERNAFLTQMEAELTDFRPVQ</sequence>
<dbReference type="GO" id="GO:0032456">
    <property type="term" value="P:endocytic recycling"/>
    <property type="evidence" value="ECO:0007669"/>
    <property type="project" value="InterPro"/>
</dbReference>
<evidence type="ECO:0000256" key="4">
    <source>
        <dbReference type="SAM" id="MobiDB-lite"/>
    </source>
</evidence>
<feature type="compositionally biased region" description="Low complexity" evidence="4">
    <location>
        <begin position="988"/>
        <end position="999"/>
    </location>
</feature>
<feature type="compositionally biased region" description="Polar residues" evidence="4">
    <location>
        <begin position="551"/>
        <end position="569"/>
    </location>
</feature>
<evidence type="ECO:0000256" key="3">
    <source>
        <dbReference type="ARBA" id="ARBA00023054"/>
    </source>
</evidence>
<feature type="region of interest" description="Disordered" evidence="4">
    <location>
        <begin position="807"/>
        <end position="863"/>
    </location>
</feature>
<dbReference type="PANTHER" id="PTHR13258">
    <property type="entry name" value="SYNDETIN"/>
    <property type="match status" value="1"/>
</dbReference>
<feature type="domain" description="Syndetin C-terminal" evidence="5">
    <location>
        <begin position="1007"/>
        <end position="1250"/>
    </location>
</feature>
<keyword evidence="2" id="KW-0653">Protein transport</keyword>
<feature type="region of interest" description="Disordered" evidence="4">
    <location>
        <begin position="1"/>
        <end position="64"/>
    </location>
</feature>
<dbReference type="GO" id="GO:0005829">
    <property type="term" value="C:cytosol"/>
    <property type="evidence" value="ECO:0007669"/>
    <property type="project" value="GOC"/>
</dbReference>
<dbReference type="GO" id="GO:0000149">
    <property type="term" value="F:SNARE binding"/>
    <property type="evidence" value="ECO:0007669"/>
    <property type="project" value="TreeGrafter"/>
</dbReference>
<feature type="domain" description="Vacuolar protein sorting-associated protein 54 N-terminal" evidence="6">
    <location>
        <begin position="74"/>
        <end position="364"/>
    </location>
</feature>
<evidence type="ECO:0000313" key="7">
    <source>
        <dbReference type="EMBL" id="CAK0787960.1"/>
    </source>
</evidence>
<feature type="region of interest" description="Disordered" evidence="4">
    <location>
        <begin position="498"/>
        <end position="634"/>
    </location>
</feature>
<organism evidence="7 8">
    <name type="scientific">Coccomyxa viridis</name>
    <dbReference type="NCBI Taxonomy" id="1274662"/>
    <lineage>
        <taxon>Eukaryota</taxon>
        <taxon>Viridiplantae</taxon>
        <taxon>Chlorophyta</taxon>
        <taxon>core chlorophytes</taxon>
        <taxon>Trebouxiophyceae</taxon>
        <taxon>Trebouxiophyceae incertae sedis</taxon>
        <taxon>Coccomyxaceae</taxon>
        <taxon>Coccomyxa</taxon>
    </lineage>
</organism>
<evidence type="ECO:0000256" key="1">
    <source>
        <dbReference type="ARBA" id="ARBA00022448"/>
    </source>
</evidence>
<dbReference type="GO" id="GO:0042147">
    <property type="term" value="P:retrograde transport, endosome to Golgi"/>
    <property type="evidence" value="ECO:0007669"/>
    <property type="project" value="InterPro"/>
</dbReference>
<feature type="compositionally biased region" description="Basic and acidic residues" evidence="4">
    <location>
        <begin position="1"/>
        <end position="16"/>
    </location>
</feature>
<comment type="caution">
    <text evidence="7">The sequence shown here is derived from an EMBL/GenBank/DDBJ whole genome shotgun (WGS) entry which is preliminary data.</text>
</comment>
<keyword evidence="3" id="KW-0175">Coiled coil</keyword>
<feature type="region of interest" description="Disordered" evidence="4">
    <location>
        <begin position="395"/>
        <end position="437"/>
    </location>
</feature>
<dbReference type="InterPro" id="IPR019515">
    <property type="entry name" value="VPS54_N"/>
</dbReference>
<name>A0AAV1INA4_9CHLO</name>
<keyword evidence="8" id="KW-1185">Reference proteome</keyword>
<feature type="region of interest" description="Disordered" evidence="4">
    <location>
        <begin position="955"/>
        <end position="1000"/>
    </location>
</feature>
<feature type="compositionally biased region" description="Acidic residues" evidence="4">
    <location>
        <begin position="426"/>
        <end position="437"/>
    </location>
</feature>
<evidence type="ECO:0000259" key="6">
    <source>
        <dbReference type="Pfam" id="PF10475"/>
    </source>
</evidence>
<dbReference type="GO" id="GO:1990745">
    <property type="term" value="C:EARP complex"/>
    <property type="evidence" value="ECO:0007669"/>
    <property type="project" value="InterPro"/>
</dbReference>
<feature type="compositionally biased region" description="Low complexity" evidence="4">
    <location>
        <begin position="503"/>
        <end position="519"/>
    </location>
</feature>
<accession>A0AAV1INA4</accession>
<gene>
    <name evidence="7" type="ORF">CVIRNUC_011182</name>
</gene>
<feature type="compositionally biased region" description="Low complexity" evidence="4">
    <location>
        <begin position="960"/>
        <end position="971"/>
    </location>
</feature>
<dbReference type="EMBL" id="CAUYUE010000018">
    <property type="protein sequence ID" value="CAK0787960.1"/>
    <property type="molecule type" value="Genomic_DNA"/>
</dbReference>
<dbReference type="Pfam" id="PF10475">
    <property type="entry name" value="Vps54_N"/>
    <property type="match status" value="1"/>
</dbReference>